<evidence type="ECO:0000256" key="1">
    <source>
        <dbReference type="SAM" id="Coils"/>
    </source>
</evidence>
<dbReference type="AlphaFoldDB" id="K8DZ86"/>
<dbReference type="Proteomes" id="UP000009315">
    <property type="component" value="Unassembled WGS sequence"/>
</dbReference>
<evidence type="ECO:0000313" key="3">
    <source>
        <dbReference type="Proteomes" id="UP000009315"/>
    </source>
</evidence>
<keyword evidence="1" id="KW-0175">Coiled coil</keyword>
<evidence type="ECO:0000313" key="2">
    <source>
        <dbReference type="EMBL" id="CCO08240.1"/>
    </source>
</evidence>
<dbReference type="RefSeq" id="WP_008411563.1">
    <property type="nucleotide sequence ID" value="NZ_CAOS01000009.1"/>
</dbReference>
<reference evidence="2 3" key="1">
    <citation type="journal article" date="2013" name="Genome Announc.">
        <title>Genome Sequence of the Sulfate-Reducing Bacterium Desulfotomaculum hydrothermale Lam5(T).</title>
        <authorList>
            <person name="Amin O."/>
            <person name="Fardeau M.L."/>
            <person name="Valette O."/>
            <person name="Hirschler-Rea A."/>
            <person name="Barbe V."/>
            <person name="Medigue C."/>
            <person name="Vacherie B."/>
            <person name="Ollivier B."/>
            <person name="Bertin P.N."/>
            <person name="Dolla A."/>
        </authorList>
    </citation>
    <scope>NUCLEOTIDE SEQUENCE [LARGE SCALE GENOMIC DNA]</scope>
    <source>
        <strain evidence="3">Lam5 / DSM 18033</strain>
    </source>
</reference>
<proteinExistence type="predicted"/>
<protein>
    <submittedName>
        <fullName evidence="2">Uncharacterized protein</fullName>
    </submittedName>
</protein>
<keyword evidence="3" id="KW-1185">Reference proteome</keyword>
<feature type="coiled-coil region" evidence="1">
    <location>
        <begin position="23"/>
        <end position="50"/>
    </location>
</feature>
<gene>
    <name evidence="2" type="ORF">DESHY_20109</name>
</gene>
<comment type="caution">
    <text evidence="2">The sequence shown here is derived from an EMBL/GenBank/DDBJ whole genome shotgun (WGS) entry which is preliminary data.</text>
</comment>
<organism evidence="2 3">
    <name type="scientific">Desulforamulus hydrothermalis Lam5 = DSM 18033</name>
    <dbReference type="NCBI Taxonomy" id="1121428"/>
    <lineage>
        <taxon>Bacteria</taxon>
        <taxon>Bacillati</taxon>
        <taxon>Bacillota</taxon>
        <taxon>Clostridia</taxon>
        <taxon>Eubacteriales</taxon>
        <taxon>Peptococcaceae</taxon>
        <taxon>Desulforamulus</taxon>
    </lineage>
</organism>
<dbReference type="EMBL" id="CAOS01000009">
    <property type="protein sequence ID" value="CCO08240.1"/>
    <property type="molecule type" value="Genomic_DNA"/>
</dbReference>
<accession>K8DZ86</accession>
<dbReference type="OrthoDB" id="1807379at2"/>
<sequence length="205" mass="22684">MFSEYRQIVNKINGLDKPLASLTRSQRNELLNLTIRQEELEKQIGDAVRQSFKELQEGLDLVAEWVRLMQEEAIKALGIEGTPEEVLALEETLAQAGSLNAQIAALTLADYSPGNQIKADNPPANSNFAAEQPHPVNNKEQIKSSLPMVVSAIDMDDSEPEQVINKVLAEISESVVAAAPAYLPEVFNQPRITSQKNRPAKKKKR</sequence>
<name>K8DZ86_9FIRM</name>